<evidence type="ECO:0000313" key="2">
    <source>
        <dbReference type="Proteomes" id="UP000192356"/>
    </source>
</evidence>
<gene>
    <name evidence="1" type="ORF">HERIO_2598</name>
</gene>
<dbReference type="EMBL" id="LVKB01000464">
    <property type="protein sequence ID" value="ORD95287.1"/>
    <property type="molecule type" value="Genomic_DNA"/>
</dbReference>
<dbReference type="Proteomes" id="UP000192356">
    <property type="component" value="Unassembled WGS sequence"/>
</dbReference>
<accession>A0A1X0Q6E4</accession>
<evidence type="ECO:0000313" key="1">
    <source>
        <dbReference type="EMBL" id="ORD95287.1"/>
    </source>
</evidence>
<dbReference type="VEuPathDB" id="MicrosporidiaDB:HERIO_2598"/>
<name>A0A1X0Q6E4_9MICR</name>
<organism evidence="1 2">
    <name type="scientific">Hepatospora eriocheir</name>
    <dbReference type="NCBI Taxonomy" id="1081669"/>
    <lineage>
        <taxon>Eukaryota</taxon>
        <taxon>Fungi</taxon>
        <taxon>Fungi incertae sedis</taxon>
        <taxon>Microsporidia</taxon>
        <taxon>Hepatosporidae</taxon>
        <taxon>Hepatospora</taxon>
    </lineage>
</organism>
<sequence length="66" mass="7873">MRLLQFFWPPLYIEVFSPEFLFIKGCNNIAAEFLSNFYLFTKEEEKYNSLSTINLSIQVQNDFIIP</sequence>
<reference evidence="1 2" key="1">
    <citation type="journal article" date="2017" name="Environ. Microbiol.">
        <title>Decay of the glycolytic pathway and adaptation to intranuclear parasitism within Enterocytozoonidae microsporidia.</title>
        <authorList>
            <person name="Wiredu Boakye D."/>
            <person name="Jaroenlak P."/>
            <person name="Prachumwat A."/>
            <person name="Williams T.A."/>
            <person name="Bateman K.S."/>
            <person name="Itsathitphaisarn O."/>
            <person name="Sritunyalucksana K."/>
            <person name="Paszkiewicz K.H."/>
            <person name="Moore K.A."/>
            <person name="Stentiford G.D."/>
            <person name="Williams B.A."/>
        </authorList>
    </citation>
    <scope>NUCLEOTIDE SEQUENCE [LARGE SCALE GENOMIC DNA]</scope>
    <source>
        <strain evidence="1 2">GB1</strain>
    </source>
</reference>
<keyword evidence="2" id="KW-1185">Reference proteome</keyword>
<proteinExistence type="predicted"/>
<comment type="caution">
    <text evidence="1">The sequence shown here is derived from an EMBL/GenBank/DDBJ whole genome shotgun (WGS) entry which is preliminary data.</text>
</comment>
<dbReference type="AlphaFoldDB" id="A0A1X0Q6E4"/>
<protein>
    <submittedName>
        <fullName evidence="1">Uncharacterized protein</fullName>
    </submittedName>
</protein>